<evidence type="ECO:0000313" key="2">
    <source>
        <dbReference type="EMBL" id="GAF82583.1"/>
    </source>
</evidence>
<dbReference type="AlphaFoldDB" id="X0SNC6"/>
<sequence length="118" mass="13620">MKLLISFVVLFLGLTPEPSPQPQTIQALRAEIKTLQSTLVQQTQIIKQLRKKLIKQTTEIKRLEALCRKHGINPAKQIPTKPYKIIDKDDVSYGGVVRLVFRIRVRRLMTESELRNIC</sequence>
<evidence type="ECO:0000256" key="1">
    <source>
        <dbReference type="SAM" id="Coils"/>
    </source>
</evidence>
<feature type="non-terminal residue" evidence="2">
    <location>
        <position position="118"/>
    </location>
</feature>
<gene>
    <name evidence="2" type="ORF">S01H1_14241</name>
</gene>
<feature type="coiled-coil region" evidence="1">
    <location>
        <begin position="25"/>
        <end position="66"/>
    </location>
</feature>
<comment type="caution">
    <text evidence="2">The sequence shown here is derived from an EMBL/GenBank/DDBJ whole genome shotgun (WGS) entry which is preliminary data.</text>
</comment>
<dbReference type="EMBL" id="BARS01007398">
    <property type="protein sequence ID" value="GAF82583.1"/>
    <property type="molecule type" value="Genomic_DNA"/>
</dbReference>
<protein>
    <submittedName>
        <fullName evidence="2">Uncharacterized protein</fullName>
    </submittedName>
</protein>
<organism evidence="2">
    <name type="scientific">marine sediment metagenome</name>
    <dbReference type="NCBI Taxonomy" id="412755"/>
    <lineage>
        <taxon>unclassified sequences</taxon>
        <taxon>metagenomes</taxon>
        <taxon>ecological metagenomes</taxon>
    </lineage>
</organism>
<reference evidence="2" key="1">
    <citation type="journal article" date="2014" name="Front. Microbiol.">
        <title>High frequency of phylogenetically diverse reductive dehalogenase-homologous genes in deep subseafloor sedimentary metagenomes.</title>
        <authorList>
            <person name="Kawai M."/>
            <person name="Futagami T."/>
            <person name="Toyoda A."/>
            <person name="Takaki Y."/>
            <person name="Nishi S."/>
            <person name="Hori S."/>
            <person name="Arai W."/>
            <person name="Tsubouchi T."/>
            <person name="Morono Y."/>
            <person name="Uchiyama I."/>
            <person name="Ito T."/>
            <person name="Fujiyama A."/>
            <person name="Inagaki F."/>
            <person name="Takami H."/>
        </authorList>
    </citation>
    <scope>NUCLEOTIDE SEQUENCE</scope>
    <source>
        <strain evidence="2">Expedition CK06-06</strain>
    </source>
</reference>
<accession>X0SNC6</accession>
<keyword evidence="1" id="KW-0175">Coiled coil</keyword>
<proteinExistence type="predicted"/>
<name>X0SNC6_9ZZZZ</name>